<dbReference type="AlphaFoldDB" id="A0A840V5F7"/>
<protein>
    <submittedName>
        <fullName evidence="1">Uncharacterized protein</fullName>
    </submittedName>
</protein>
<dbReference type="RefSeq" id="WP_184020238.1">
    <property type="nucleotide sequence ID" value="NZ_JACHFD010000016.1"/>
</dbReference>
<proteinExistence type="predicted"/>
<sequence>MRLVILTTLLLVGFTHAETIEVYREDRVETPKHVRSNLTGKPTYWIATGKLVGKLDLGEATLGKIVADYREASWKDEPFYGPVEQFVFVDSKGRFYVAHLEYLKDSELLGEGRRVAINELKKVQGRKGMFTGSPYSGSSVFHEGILKKLRALVAK</sequence>
<name>A0A840V5F7_9BACT</name>
<keyword evidence="2" id="KW-1185">Reference proteome</keyword>
<organism evidence="1 2">
    <name type="scientific">Haloferula luteola</name>
    <dbReference type="NCBI Taxonomy" id="595692"/>
    <lineage>
        <taxon>Bacteria</taxon>
        <taxon>Pseudomonadati</taxon>
        <taxon>Verrucomicrobiota</taxon>
        <taxon>Verrucomicrobiia</taxon>
        <taxon>Verrucomicrobiales</taxon>
        <taxon>Verrucomicrobiaceae</taxon>
        <taxon>Haloferula</taxon>
    </lineage>
</organism>
<evidence type="ECO:0000313" key="1">
    <source>
        <dbReference type="EMBL" id="MBB5352863.1"/>
    </source>
</evidence>
<evidence type="ECO:0000313" key="2">
    <source>
        <dbReference type="Proteomes" id="UP000557717"/>
    </source>
</evidence>
<reference evidence="1 2" key="1">
    <citation type="submission" date="2020-08" db="EMBL/GenBank/DDBJ databases">
        <title>Genomic Encyclopedia of Type Strains, Phase IV (KMG-IV): sequencing the most valuable type-strain genomes for metagenomic binning, comparative biology and taxonomic classification.</title>
        <authorList>
            <person name="Goeker M."/>
        </authorList>
    </citation>
    <scope>NUCLEOTIDE SEQUENCE [LARGE SCALE GENOMIC DNA]</scope>
    <source>
        <strain evidence="1 2">YC6886</strain>
    </source>
</reference>
<dbReference type="EMBL" id="JACHFD010000016">
    <property type="protein sequence ID" value="MBB5352863.1"/>
    <property type="molecule type" value="Genomic_DNA"/>
</dbReference>
<comment type="caution">
    <text evidence="1">The sequence shown here is derived from an EMBL/GenBank/DDBJ whole genome shotgun (WGS) entry which is preliminary data.</text>
</comment>
<gene>
    <name evidence="1" type="ORF">HNR46_003111</name>
</gene>
<accession>A0A840V5F7</accession>
<dbReference type="Proteomes" id="UP000557717">
    <property type="component" value="Unassembled WGS sequence"/>
</dbReference>